<proteinExistence type="predicted"/>
<dbReference type="AlphaFoldDB" id="A0A6C0M0M3"/>
<evidence type="ECO:0000313" key="1">
    <source>
        <dbReference type="EMBL" id="QHU35374.1"/>
    </source>
</evidence>
<accession>A0A6C0M0M3</accession>
<reference evidence="1" key="1">
    <citation type="journal article" date="2020" name="Nature">
        <title>Giant virus diversity and host interactions through global metagenomics.</title>
        <authorList>
            <person name="Schulz F."/>
            <person name="Roux S."/>
            <person name="Paez-Espino D."/>
            <person name="Jungbluth S."/>
            <person name="Walsh D.A."/>
            <person name="Denef V.J."/>
            <person name="McMahon K.D."/>
            <person name="Konstantinidis K.T."/>
            <person name="Eloe-Fadrosh E.A."/>
            <person name="Kyrpides N.C."/>
            <person name="Woyke T."/>
        </authorList>
    </citation>
    <scope>NUCLEOTIDE SEQUENCE</scope>
    <source>
        <strain evidence="1">GVMAG-S-1017745-26</strain>
    </source>
</reference>
<name>A0A6C0M0M3_9ZZZZ</name>
<organism evidence="1">
    <name type="scientific">viral metagenome</name>
    <dbReference type="NCBI Taxonomy" id="1070528"/>
    <lineage>
        <taxon>unclassified sequences</taxon>
        <taxon>metagenomes</taxon>
        <taxon>organismal metagenomes</taxon>
    </lineage>
</organism>
<sequence length="187" mass="22283">MIQSNCKLGIYSRNKNEYKWQTFATSLKKKYVGRFKESLPINLDLLYQELRGKKFYLTPEIINHTDIDVGKYSGNRNKTYIDVGKNTSWLSKCLKYKEKIEDYRILLGILYRDDQTIWGKWALYNIHTKKITLRSTVNEYYGVPKNRLLPTKQSGWYIHQTELCACHLFWKKLYDNLTLLKDVSSLF</sequence>
<protein>
    <submittedName>
        <fullName evidence="1">Uncharacterized protein</fullName>
    </submittedName>
</protein>
<dbReference type="EMBL" id="MN740588">
    <property type="protein sequence ID" value="QHU35374.1"/>
    <property type="molecule type" value="Genomic_DNA"/>
</dbReference>